<organism evidence="1">
    <name type="scientific">Solanum lycopersicum</name>
    <name type="common">Tomato</name>
    <name type="synonym">Lycopersicon esculentum</name>
    <dbReference type="NCBI Taxonomy" id="4081"/>
    <lineage>
        <taxon>Eukaryota</taxon>
        <taxon>Viridiplantae</taxon>
        <taxon>Streptophyta</taxon>
        <taxon>Embryophyta</taxon>
        <taxon>Tracheophyta</taxon>
        <taxon>Spermatophyta</taxon>
        <taxon>Magnoliopsida</taxon>
        <taxon>eudicotyledons</taxon>
        <taxon>Gunneridae</taxon>
        <taxon>Pentapetalae</taxon>
        <taxon>asterids</taxon>
        <taxon>lamiids</taxon>
        <taxon>Solanales</taxon>
        <taxon>Solanaceae</taxon>
        <taxon>Solanoideae</taxon>
        <taxon>Solaneae</taxon>
        <taxon>Solanum</taxon>
        <taxon>Solanum subgen. Lycopersicon</taxon>
    </lineage>
</organism>
<dbReference type="Proteomes" id="UP000004994">
    <property type="component" value="Chromosome 12"/>
</dbReference>
<dbReference type="InParanoid" id="A0A3Q7J8U7"/>
<keyword evidence="2" id="KW-1185">Reference proteome</keyword>
<evidence type="ECO:0000313" key="1">
    <source>
        <dbReference type="EnsemblPlants" id="Solyc12g040325.1.1.1"/>
    </source>
</evidence>
<evidence type="ECO:0000313" key="2">
    <source>
        <dbReference type="Proteomes" id="UP000004994"/>
    </source>
</evidence>
<name>A0A3Q7J8U7_SOLLC</name>
<accession>A0A3Q7J8U7</accession>
<sequence length="8" mass="1081">VAIWWFFL</sequence>
<reference evidence="1" key="2">
    <citation type="submission" date="2019-01" db="UniProtKB">
        <authorList>
            <consortium name="EnsemblPlants"/>
        </authorList>
    </citation>
    <scope>IDENTIFICATION</scope>
    <source>
        <strain evidence="1">cv. Heinz 1706</strain>
    </source>
</reference>
<dbReference type="EnsemblPlants" id="Solyc12g040325.1.1">
    <property type="protein sequence ID" value="Solyc12g040325.1.1.1"/>
    <property type="gene ID" value="Solyc12g040325.1"/>
</dbReference>
<dbReference type="Gramene" id="Solyc12g040325.1.1">
    <property type="protein sequence ID" value="Solyc12g040325.1.1.1"/>
    <property type="gene ID" value="Solyc12g040325.1"/>
</dbReference>
<protein>
    <submittedName>
        <fullName evidence="1">Uncharacterized protein</fullName>
    </submittedName>
</protein>
<reference evidence="1" key="1">
    <citation type="journal article" date="2012" name="Nature">
        <title>The tomato genome sequence provides insights into fleshy fruit evolution.</title>
        <authorList>
            <consortium name="Tomato Genome Consortium"/>
        </authorList>
    </citation>
    <scope>NUCLEOTIDE SEQUENCE [LARGE SCALE GENOMIC DNA]</scope>
    <source>
        <strain evidence="1">cv. Heinz 1706</strain>
    </source>
</reference>
<proteinExistence type="predicted"/>